<dbReference type="OrthoDB" id="977408at2"/>
<evidence type="ECO:0000259" key="1">
    <source>
        <dbReference type="Pfam" id="PF08044"/>
    </source>
</evidence>
<organism evidence="2 3">
    <name type="scientific">Flammeovirga pectinis</name>
    <dbReference type="NCBI Taxonomy" id="2494373"/>
    <lineage>
        <taxon>Bacteria</taxon>
        <taxon>Pseudomonadati</taxon>
        <taxon>Bacteroidota</taxon>
        <taxon>Cytophagia</taxon>
        <taxon>Cytophagales</taxon>
        <taxon>Flammeovirgaceae</taxon>
        <taxon>Flammeovirga</taxon>
    </lineage>
</organism>
<dbReference type="KEGG" id="fll:EI427_03945"/>
<dbReference type="Pfam" id="PF08044">
    <property type="entry name" value="DUF1707"/>
    <property type="match status" value="1"/>
</dbReference>
<dbReference type="EMBL" id="CP034562">
    <property type="protein sequence ID" value="AZQ61404.1"/>
    <property type="molecule type" value="Genomic_DNA"/>
</dbReference>
<accession>A0A3Q9FNS4</accession>
<dbReference type="RefSeq" id="WP_126611849.1">
    <property type="nucleotide sequence ID" value="NZ_CP034562.1"/>
</dbReference>
<feature type="domain" description="DUF1707" evidence="1">
    <location>
        <begin position="13"/>
        <end position="58"/>
    </location>
</feature>
<reference evidence="2 3" key="1">
    <citation type="submission" date="2018-12" db="EMBL/GenBank/DDBJ databases">
        <title>Flammeovirga pectinis sp. nov., isolated from the gut of the Korean scallop, Patinopecten yessoensis.</title>
        <authorList>
            <person name="Bae J.-W."/>
            <person name="Jeong Y.-S."/>
            <person name="Kang W."/>
        </authorList>
    </citation>
    <scope>NUCLEOTIDE SEQUENCE [LARGE SCALE GENOMIC DNA]</scope>
    <source>
        <strain evidence="2 3">L12M1</strain>
    </source>
</reference>
<gene>
    <name evidence="2" type="ORF">EI427_03945</name>
</gene>
<dbReference type="AlphaFoldDB" id="A0A3Q9FNS4"/>
<name>A0A3Q9FNS4_9BACT</name>
<dbReference type="InterPro" id="IPR012551">
    <property type="entry name" value="DUF1707_SHOCT-like"/>
</dbReference>
<proteinExistence type="predicted"/>
<dbReference type="Proteomes" id="UP000267268">
    <property type="component" value="Chromosome 1"/>
</dbReference>
<evidence type="ECO:0000313" key="2">
    <source>
        <dbReference type="EMBL" id="AZQ61404.1"/>
    </source>
</evidence>
<evidence type="ECO:0000313" key="3">
    <source>
        <dbReference type="Proteomes" id="UP000267268"/>
    </source>
</evidence>
<keyword evidence="3" id="KW-1185">Reference proteome</keyword>
<protein>
    <submittedName>
        <fullName evidence="2">DUF1707 domain-containing protein</fullName>
    </submittedName>
</protein>
<sequence length="246" mass="27395">MKHSSQFGLPKKRQKALDLLQKAFSDGDLDENDYENRLELAMKADSGEALKLVFSDFPDQYVHQITSSKVVGKPVTATKLVVHQNVDKLSLNILGGKNTVIHRLSEVPSRFFTIVGEQKISFSSEELTNAEASFEIVTVVGETKIDLRAHCLEGAVLNLRLTKVLGEVNIKVARGTRVVDQTKKVLSEYKYGLKSKSWKKRFMKTFSSDDEKNEIAQSNDAPTVNCTVILEGLCVLGTVNITEYDV</sequence>